<evidence type="ECO:0000256" key="2">
    <source>
        <dbReference type="ARBA" id="ARBA00006490"/>
    </source>
</evidence>
<keyword evidence="4" id="KW-0479">Metal-binding</keyword>
<dbReference type="InterPro" id="IPR016454">
    <property type="entry name" value="Cysteine_dSase"/>
</dbReference>
<sequence>MKEIYLDFAATTFVRPEVKEAMEPYFTREFGNPGSMHSSGLHAKQALDYAREKVAKTINSRIDEVYFTGSGTESINLAVKGVARACKRAGKGNHIITSRIEHHAVMDSCKDLEKNEGFRITYLPVDKFGLINLEELEKAIAPETILITLMYANNEIGTIQQIAEIAKIAKKHNVLFHTDACQAGYELSVNVQELGVDLMTLNGSKIYGPKGVGMLFVKKGTPIVPIIHGGGQEGGLRSGTENIAGIVGFAKALEICQNAREKEAKRLTKLRDYFIKELFKRIPDIMLNGHPVQRLPNNVNVSILSIEGEAVLLKLNEFGIYASSGSACTSHDLEPSHVVLATGVPFEVAHGSLRFTFGITTNKKQLEFVLKALPPIVKELRNLSPVKLTLKDIEREIEKQKALAASVKVG</sequence>
<keyword evidence="6" id="KW-0408">Iron</keyword>
<evidence type="ECO:0000256" key="5">
    <source>
        <dbReference type="ARBA" id="ARBA00022898"/>
    </source>
</evidence>
<evidence type="ECO:0000313" key="9">
    <source>
        <dbReference type="EMBL" id="HIH33555.1"/>
    </source>
</evidence>
<dbReference type="GO" id="GO:0051536">
    <property type="term" value="F:iron-sulfur cluster binding"/>
    <property type="evidence" value="ECO:0007669"/>
    <property type="project" value="UniProtKB-KW"/>
</dbReference>
<dbReference type="InterPro" id="IPR015424">
    <property type="entry name" value="PyrdxlP-dep_Trfase"/>
</dbReference>
<comment type="caution">
    <text evidence="9">The sequence shown here is derived from an EMBL/GenBank/DDBJ whole genome shotgun (WGS) entry which is preliminary data.</text>
</comment>
<evidence type="ECO:0000256" key="3">
    <source>
        <dbReference type="ARBA" id="ARBA00022679"/>
    </source>
</evidence>
<accession>A0A7J4KYM4</accession>
<comment type="cofactor">
    <cofactor evidence="1">
        <name>pyridoxal 5'-phosphate</name>
        <dbReference type="ChEBI" id="CHEBI:597326"/>
    </cofactor>
</comment>
<dbReference type="Pfam" id="PF00266">
    <property type="entry name" value="Aminotran_5"/>
    <property type="match status" value="1"/>
</dbReference>
<proteinExistence type="inferred from homology"/>
<dbReference type="InterPro" id="IPR015422">
    <property type="entry name" value="PyrdxlP-dep_Trfase_small"/>
</dbReference>
<evidence type="ECO:0000256" key="6">
    <source>
        <dbReference type="ARBA" id="ARBA00023004"/>
    </source>
</evidence>
<evidence type="ECO:0000259" key="8">
    <source>
        <dbReference type="Pfam" id="PF00266"/>
    </source>
</evidence>
<gene>
    <name evidence="9" type="ORF">HA227_04885</name>
</gene>
<dbReference type="SUPFAM" id="SSF53383">
    <property type="entry name" value="PLP-dependent transferases"/>
    <property type="match status" value="1"/>
</dbReference>
<organism evidence="9 10">
    <name type="scientific">Candidatus Iainarchaeum sp</name>
    <dbReference type="NCBI Taxonomy" id="3101447"/>
    <lineage>
        <taxon>Archaea</taxon>
        <taxon>Candidatus Iainarchaeota</taxon>
        <taxon>Candidatus Iainarchaeia</taxon>
        <taxon>Candidatus Iainarchaeales</taxon>
        <taxon>Candidatus Iainarchaeaceae</taxon>
        <taxon>Candidatus Iainarchaeum</taxon>
    </lineage>
</organism>
<dbReference type="EMBL" id="DUFJ01000107">
    <property type="protein sequence ID" value="HIH33555.1"/>
    <property type="molecule type" value="Genomic_DNA"/>
</dbReference>
<evidence type="ECO:0000313" key="10">
    <source>
        <dbReference type="Proteomes" id="UP000527315"/>
    </source>
</evidence>
<dbReference type="Gene3D" id="1.10.260.50">
    <property type="match status" value="1"/>
</dbReference>
<keyword evidence="5" id="KW-0663">Pyridoxal phosphate</keyword>
<evidence type="ECO:0000256" key="1">
    <source>
        <dbReference type="ARBA" id="ARBA00001933"/>
    </source>
</evidence>
<dbReference type="FunFam" id="3.40.640.10:FF:000084">
    <property type="entry name" value="IscS-like cysteine desulfurase"/>
    <property type="match status" value="1"/>
</dbReference>
<dbReference type="PANTHER" id="PTHR11601:SF34">
    <property type="entry name" value="CYSTEINE DESULFURASE"/>
    <property type="match status" value="1"/>
</dbReference>
<reference evidence="10" key="1">
    <citation type="journal article" date="2020" name="bioRxiv">
        <title>A rank-normalized archaeal taxonomy based on genome phylogeny resolves widespread incomplete and uneven classifications.</title>
        <authorList>
            <person name="Rinke C."/>
            <person name="Chuvochina M."/>
            <person name="Mussig A.J."/>
            <person name="Chaumeil P.-A."/>
            <person name="Waite D.W."/>
            <person name="Whitman W.B."/>
            <person name="Parks D.H."/>
            <person name="Hugenholtz P."/>
        </authorList>
    </citation>
    <scope>NUCLEOTIDE SEQUENCE [LARGE SCALE GENOMIC DNA]</scope>
</reference>
<feature type="domain" description="Aminotransferase class V" evidence="8">
    <location>
        <begin position="4"/>
        <end position="367"/>
    </location>
</feature>
<name>A0A7J4KYM4_9ARCH</name>
<dbReference type="InterPro" id="IPR015421">
    <property type="entry name" value="PyrdxlP-dep_Trfase_major"/>
</dbReference>
<dbReference type="InterPro" id="IPR000192">
    <property type="entry name" value="Aminotrans_V_dom"/>
</dbReference>
<dbReference type="Gene3D" id="3.90.1150.10">
    <property type="entry name" value="Aspartate Aminotransferase, domain 1"/>
    <property type="match status" value="1"/>
</dbReference>
<dbReference type="PANTHER" id="PTHR11601">
    <property type="entry name" value="CYSTEINE DESULFURYLASE FAMILY MEMBER"/>
    <property type="match status" value="1"/>
</dbReference>
<dbReference type="NCBIfam" id="NF002806">
    <property type="entry name" value="PRK02948.1"/>
    <property type="match status" value="1"/>
</dbReference>
<keyword evidence="3" id="KW-0808">Transferase</keyword>
<comment type="similarity">
    <text evidence="2">Belongs to the class-V pyridoxal-phosphate-dependent aminotransferase family. NifS/IscS subfamily.</text>
</comment>
<dbReference type="AlphaFoldDB" id="A0A7J4KYM4"/>
<protein>
    <submittedName>
        <fullName evidence="9">Cysteine desulfurase</fullName>
    </submittedName>
</protein>
<dbReference type="PIRSF" id="PIRSF005572">
    <property type="entry name" value="NifS"/>
    <property type="match status" value="1"/>
</dbReference>
<evidence type="ECO:0000256" key="7">
    <source>
        <dbReference type="ARBA" id="ARBA00023014"/>
    </source>
</evidence>
<dbReference type="Proteomes" id="UP000527315">
    <property type="component" value="Unassembled WGS sequence"/>
</dbReference>
<dbReference type="Gene3D" id="3.40.640.10">
    <property type="entry name" value="Type I PLP-dependent aspartate aminotransferase-like (Major domain)"/>
    <property type="match status" value="1"/>
</dbReference>
<evidence type="ECO:0000256" key="4">
    <source>
        <dbReference type="ARBA" id="ARBA00022723"/>
    </source>
</evidence>
<keyword evidence="7" id="KW-0411">Iron-sulfur</keyword>
<dbReference type="GO" id="GO:0016782">
    <property type="term" value="F:transferase activity, transferring sulphur-containing groups"/>
    <property type="evidence" value="ECO:0007669"/>
    <property type="project" value="UniProtKB-ARBA"/>
</dbReference>
<dbReference type="GO" id="GO:0046872">
    <property type="term" value="F:metal ion binding"/>
    <property type="evidence" value="ECO:0007669"/>
    <property type="project" value="UniProtKB-KW"/>
</dbReference>